<proteinExistence type="predicted"/>
<name>A0A0E9VMT8_ANGAN</name>
<evidence type="ECO:0000256" key="1">
    <source>
        <dbReference type="SAM" id="MobiDB-lite"/>
    </source>
</evidence>
<feature type="region of interest" description="Disordered" evidence="1">
    <location>
        <begin position="53"/>
        <end position="73"/>
    </location>
</feature>
<dbReference type="EMBL" id="GBXM01029256">
    <property type="protein sequence ID" value="JAH79321.1"/>
    <property type="molecule type" value="Transcribed_RNA"/>
</dbReference>
<accession>A0A0E9VMT8</accession>
<reference evidence="2" key="2">
    <citation type="journal article" date="2015" name="Fish Shellfish Immunol.">
        <title>Early steps in the European eel (Anguilla anguilla)-Vibrio vulnificus interaction in the gills: Role of the RtxA13 toxin.</title>
        <authorList>
            <person name="Callol A."/>
            <person name="Pajuelo D."/>
            <person name="Ebbesson L."/>
            <person name="Teles M."/>
            <person name="MacKenzie S."/>
            <person name="Amaro C."/>
        </authorList>
    </citation>
    <scope>NUCLEOTIDE SEQUENCE</scope>
</reference>
<reference evidence="2" key="1">
    <citation type="submission" date="2014-11" db="EMBL/GenBank/DDBJ databases">
        <authorList>
            <person name="Amaro Gonzalez C."/>
        </authorList>
    </citation>
    <scope>NUCLEOTIDE SEQUENCE</scope>
</reference>
<dbReference type="AlphaFoldDB" id="A0A0E9VMT8"/>
<evidence type="ECO:0000313" key="2">
    <source>
        <dbReference type="EMBL" id="JAH79321.1"/>
    </source>
</evidence>
<sequence>MSQYAQRASVAFHTQLFFKSRGNLNEDGFILFVRKNAIIILIPKFWTRGHRVLRTQRPKAQSKSTPSTKRGPH</sequence>
<feature type="compositionally biased region" description="Polar residues" evidence="1">
    <location>
        <begin position="58"/>
        <end position="73"/>
    </location>
</feature>
<organism evidence="2">
    <name type="scientific">Anguilla anguilla</name>
    <name type="common">European freshwater eel</name>
    <name type="synonym">Muraena anguilla</name>
    <dbReference type="NCBI Taxonomy" id="7936"/>
    <lineage>
        <taxon>Eukaryota</taxon>
        <taxon>Metazoa</taxon>
        <taxon>Chordata</taxon>
        <taxon>Craniata</taxon>
        <taxon>Vertebrata</taxon>
        <taxon>Euteleostomi</taxon>
        <taxon>Actinopterygii</taxon>
        <taxon>Neopterygii</taxon>
        <taxon>Teleostei</taxon>
        <taxon>Anguilliformes</taxon>
        <taxon>Anguillidae</taxon>
        <taxon>Anguilla</taxon>
    </lineage>
</organism>
<protein>
    <submittedName>
        <fullName evidence="2">Uncharacterized protein</fullName>
    </submittedName>
</protein>